<feature type="non-terminal residue" evidence="2">
    <location>
        <position position="1"/>
    </location>
</feature>
<organism evidence="2 3">
    <name type="scientific">Thalictrum thalictroides</name>
    <name type="common">Rue-anemone</name>
    <name type="synonym">Anemone thalictroides</name>
    <dbReference type="NCBI Taxonomy" id="46969"/>
    <lineage>
        <taxon>Eukaryota</taxon>
        <taxon>Viridiplantae</taxon>
        <taxon>Streptophyta</taxon>
        <taxon>Embryophyta</taxon>
        <taxon>Tracheophyta</taxon>
        <taxon>Spermatophyta</taxon>
        <taxon>Magnoliopsida</taxon>
        <taxon>Ranunculales</taxon>
        <taxon>Ranunculaceae</taxon>
        <taxon>Thalictroideae</taxon>
        <taxon>Thalictrum</taxon>
    </lineage>
</organism>
<feature type="region of interest" description="Disordered" evidence="1">
    <location>
        <begin position="43"/>
        <end position="66"/>
    </location>
</feature>
<reference evidence="2 3" key="1">
    <citation type="submission" date="2020-06" db="EMBL/GenBank/DDBJ databases">
        <title>Transcriptomic and genomic resources for Thalictrum thalictroides and T. hernandezii: Facilitating candidate gene discovery in an emerging model plant lineage.</title>
        <authorList>
            <person name="Arias T."/>
            <person name="Riano-Pachon D.M."/>
            <person name="Di Stilio V.S."/>
        </authorList>
    </citation>
    <scope>NUCLEOTIDE SEQUENCE [LARGE SCALE GENOMIC DNA]</scope>
    <source>
        <strain evidence="3">cv. WT478/WT964</strain>
        <tissue evidence="2">Leaves</tissue>
    </source>
</reference>
<dbReference type="OrthoDB" id="1879366at2759"/>
<evidence type="ECO:0000256" key="1">
    <source>
        <dbReference type="SAM" id="MobiDB-lite"/>
    </source>
</evidence>
<evidence type="ECO:0000313" key="3">
    <source>
        <dbReference type="Proteomes" id="UP000554482"/>
    </source>
</evidence>
<sequence length="76" mass="8477">VNRDNDITLDVLYCGIRHSDLHSIKNEWNNAVYPIVPGTQYGPRKFGSPSDASHTSSHSSPSDFDNTILLPSINYM</sequence>
<dbReference type="InterPro" id="IPR011032">
    <property type="entry name" value="GroES-like_sf"/>
</dbReference>
<dbReference type="Proteomes" id="UP000554482">
    <property type="component" value="Unassembled WGS sequence"/>
</dbReference>
<accession>A0A7J6VYA0</accession>
<protein>
    <submittedName>
        <fullName evidence="2">Uncharacterized protein</fullName>
    </submittedName>
</protein>
<gene>
    <name evidence="2" type="ORF">FRX31_021101</name>
</gene>
<feature type="compositionally biased region" description="Low complexity" evidence="1">
    <location>
        <begin position="48"/>
        <end position="63"/>
    </location>
</feature>
<dbReference type="EMBL" id="JABWDY010025637">
    <property type="protein sequence ID" value="KAF5189312.1"/>
    <property type="molecule type" value="Genomic_DNA"/>
</dbReference>
<proteinExistence type="predicted"/>
<dbReference type="SUPFAM" id="SSF50129">
    <property type="entry name" value="GroES-like"/>
    <property type="match status" value="1"/>
</dbReference>
<dbReference type="AlphaFoldDB" id="A0A7J6VYA0"/>
<dbReference type="Gene3D" id="3.90.180.10">
    <property type="entry name" value="Medium-chain alcohol dehydrogenases, catalytic domain"/>
    <property type="match status" value="1"/>
</dbReference>
<keyword evidence="3" id="KW-1185">Reference proteome</keyword>
<evidence type="ECO:0000313" key="2">
    <source>
        <dbReference type="EMBL" id="KAF5189312.1"/>
    </source>
</evidence>
<comment type="caution">
    <text evidence="2">The sequence shown here is derived from an EMBL/GenBank/DDBJ whole genome shotgun (WGS) entry which is preliminary data.</text>
</comment>
<name>A0A7J6VYA0_THATH</name>